<evidence type="ECO:0000256" key="4">
    <source>
        <dbReference type="SAM" id="MobiDB-lite"/>
    </source>
</evidence>
<evidence type="ECO:0000256" key="3">
    <source>
        <dbReference type="ARBA" id="ARBA00022777"/>
    </source>
</evidence>
<dbReference type="InterPro" id="IPR018484">
    <property type="entry name" value="FGGY_N"/>
</dbReference>
<dbReference type="InterPro" id="IPR018485">
    <property type="entry name" value="FGGY_C"/>
</dbReference>
<dbReference type="PANTHER" id="PTHR43435:SF4">
    <property type="entry name" value="FGGY CARBOHYDRATE KINASE DOMAIN-CONTAINING PROTEIN"/>
    <property type="match status" value="1"/>
</dbReference>
<dbReference type="GO" id="GO:0019321">
    <property type="term" value="P:pentose metabolic process"/>
    <property type="evidence" value="ECO:0007669"/>
    <property type="project" value="TreeGrafter"/>
</dbReference>
<evidence type="ECO:0000256" key="2">
    <source>
        <dbReference type="ARBA" id="ARBA00022679"/>
    </source>
</evidence>
<feature type="domain" description="Carbohydrate kinase FGGY C-terminal" evidence="6">
    <location>
        <begin position="334"/>
        <end position="546"/>
    </location>
</feature>
<feature type="domain" description="Carbohydrate kinase FGGY N-terminal" evidence="5">
    <location>
        <begin position="32"/>
        <end position="305"/>
    </location>
</feature>
<feature type="region of interest" description="Disordered" evidence="4">
    <location>
        <begin position="1"/>
        <end position="21"/>
    </location>
</feature>
<dbReference type="AlphaFoldDB" id="A0A9P4R2W7"/>
<evidence type="ECO:0000256" key="1">
    <source>
        <dbReference type="ARBA" id="ARBA00009156"/>
    </source>
</evidence>
<dbReference type="GO" id="GO:0005737">
    <property type="term" value="C:cytoplasm"/>
    <property type="evidence" value="ECO:0007669"/>
    <property type="project" value="TreeGrafter"/>
</dbReference>
<dbReference type="Gene3D" id="3.30.420.40">
    <property type="match status" value="1"/>
</dbReference>
<proteinExistence type="inferred from homology"/>
<dbReference type="OrthoDB" id="203824at2759"/>
<dbReference type="InterPro" id="IPR006003">
    <property type="entry name" value="FGGY_RbtK-like"/>
</dbReference>
<dbReference type="Proteomes" id="UP000799444">
    <property type="component" value="Unassembled WGS sequence"/>
</dbReference>
<comment type="similarity">
    <text evidence="1">Belongs to the FGGY kinase family.</text>
</comment>
<protein>
    <submittedName>
        <fullName evidence="7">Pentulose kinase</fullName>
    </submittedName>
</protein>
<keyword evidence="8" id="KW-1185">Reference proteome</keyword>
<organism evidence="7 8">
    <name type="scientific">Polyplosphaeria fusca</name>
    <dbReference type="NCBI Taxonomy" id="682080"/>
    <lineage>
        <taxon>Eukaryota</taxon>
        <taxon>Fungi</taxon>
        <taxon>Dikarya</taxon>
        <taxon>Ascomycota</taxon>
        <taxon>Pezizomycotina</taxon>
        <taxon>Dothideomycetes</taxon>
        <taxon>Pleosporomycetidae</taxon>
        <taxon>Pleosporales</taxon>
        <taxon>Tetraplosphaeriaceae</taxon>
        <taxon>Polyplosphaeria</taxon>
    </lineage>
</organism>
<dbReference type="Pfam" id="PF02782">
    <property type="entry name" value="FGGY_C"/>
    <property type="match status" value="1"/>
</dbReference>
<reference evidence="7" key="1">
    <citation type="journal article" date="2020" name="Stud. Mycol.">
        <title>101 Dothideomycetes genomes: a test case for predicting lifestyles and emergence of pathogens.</title>
        <authorList>
            <person name="Haridas S."/>
            <person name="Albert R."/>
            <person name="Binder M."/>
            <person name="Bloem J."/>
            <person name="Labutti K."/>
            <person name="Salamov A."/>
            <person name="Andreopoulos B."/>
            <person name="Baker S."/>
            <person name="Barry K."/>
            <person name="Bills G."/>
            <person name="Bluhm B."/>
            <person name="Cannon C."/>
            <person name="Castanera R."/>
            <person name="Culley D."/>
            <person name="Daum C."/>
            <person name="Ezra D."/>
            <person name="Gonzalez J."/>
            <person name="Henrissat B."/>
            <person name="Kuo A."/>
            <person name="Liang C."/>
            <person name="Lipzen A."/>
            <person name="Lutzoni F."/>
            <person name="Magnuson J."/>
            <person name="Mondo S."/>
            <person name="Nolan M."/>
            <person name="Ohm R."/>
            <person name="Pangilinan J."/>
            <person name="Park H.-J."/>
            <person name="Ramirez L."/>
            <person name="Alfaro M."/>
            <person name="Sun H."/>
            <person name="Tritt A."/>
            <person name="Yoshinaga Y."/>
            <person name="Zwiers L.-H."/>
            <person name="Turgeon B."/>
            <person name="Goodwin S."/>
            <person name="Spatafora J."/>
            <person name="Crous P."/>
            <person name="Grigoriev I."/>
        </authorList>
    </citation>
    <scope>NUCLEOTIDE SEQUENCE</scope>
    <source>
        <strain evidence="7">CBS 125425</strain>
    </source>
</reference>
<dbReference type="GO" id="GO:0019150">
    <property type="term" value="F:D-ribulokinase activity"/>
    <property type="evidence" value="ECO:0007669"/>
    <property type="project" value="TreeGrafter"/>
</dbReference>
<comment type="caution">
    <text evidence="7">The sequence shown here is derived from an EMBL/GenBank/DDBJ whole genome shotgun (WGS) entry which is preliminary data.</text>
</comment>
<evidence type="ECO:0000259" key="6">
    <source>
        <dbReference type="Pfam" id="PF02782"/>
    </source>
</evidence>
<name>A0A9P4R2W7_9PLEO</name>
<dbReference type="Pfam" id="PF00370">
    <property type="entry name" value="FGGY_N"/>
    <property type="match status" value="1"/>
</dbReference>
<keyword evidence="2" id="KW-0808">Transferase</keyword>
<keyword evidence="3 7" id="KW-0418">Kinase</keyword>
<dbReference type="PANTHER" id="PTHR43435">
    <property type="entry name" value="RIBULOKINASE"/>
    <property type="match status" value="1"/>
</dbReference>
<dbReference type="InterPro" id="IPR043129">
    <property type="entry name" value="ATPase_NBD"/>
</dbReference>
<evidence type="ECO:0000313" key="8">
    <source>
        <dbReference type="Proteomes" id="UP000799444"/>
    </source>
</evidence>
<evidence type="ECO:0000259" key="5">
    <source>
        <dbReference type="Pfam" id="PF00370"/>
    </source>
</evidence>
<dbReference type="CDD" id="cd07782">
    <property type="entry name" value="ASKHA_NBD_FGGY_D-RBK"/>
    <property type="match status" value="1"/>
</dbReference>
<dbReference type="EMBL" id="ML996111">
    <property type="protein sequence ID" value="KAF2738167.1"/>
    <property type="molecule type" value="Genomic_DNA"/>
</dbReference>
<dbReference type="Gene3D" id="1.20.58.2240">
    <property type="match status" value="1"/>
</dbReference>
<dbReference type="NCBIfam" id="TIGR01315">
    <property type="entry name" value="5C_CHO_kinase"/>
    <property type="match status" value="1"/>
</dbReference>
<evidence type="ECO:0000313" key="7">
    <source>
        <dbReference type="EMBL" id="KAF2738167.1"/>
    </source>
</evidence>
<gene>
    <name evidence="7" type="ORF">EJ04DRAFT_574130</name>
</gene>
<sequence>MAQLPYRAPSRQNSRQLSADPRNELHPFVEHYIGIDVGTGSARACIMNDHGDIVGLASENIGLWQPQTGYYEQSTTDIWRCICSSVRRAMDQHNIDRSTIRGIGFDATCSLAVFREDTDEPVCVTGPSFDNKDGNDRNVVLWLDHRPVEETQKINATNHNLLRYVGGKMSIEMEIPKVLWLKNNMPKELFDKCKFYDLTDALTHIATGSETRSFCSVVCKQGFVPVGVDGSVKGWQEDFLKEIGLSDLCEDNFRRMGGVDKVNGRYLTAGELVGPLSEKAASDLGLNAGIAVGSGVIDAYAGWIGTVGAKVRLDEDQLNTDVPKNDVSQAFTRLAAVAGTSTCHLAMSREPVFVNGVWGPYRDVLLPEYWLAEGGQSATGELLKHVIETHPAFNEAASVAETFNTNVYDYLNEHLREMAEKEKAPHISWLGRHFFFYGDLFGNRSPVADPNMKGSAIGLSSDKSLDGLALYYYATMEFIALQTNQIVTAMNKSGHIISSIFMSGSQCQNDILMQLIAAACDMPVLIPRYVHAAVVHGAAMLGAKAASTDKEGHSEPLWDIMDRYSKAGKMVKPTKDDNMKKLLAAKYKVFLEQCESQQRYRKEVDDAIAGWTKA</sequence>
<accession>A0A9P4R2W7</accession>
<dbReference type="SUPFAM" id="SSF53067">
    <property type="entry name" value="Actin-like ATPase domain"/>
    <property type="match status" value="2"/>
</dbReference>